<reference evidence="1" key="1">
    <citation type="submission" date="2022-07" db="EMBL/GenBank/DDBJ databases">
        <authorList>
            <person name="Trinca V."/>
            <person name="Uliana J.V.C."/>
            <person name="Torres T.T."/>
            <person name="Ward R.J."/>
            <person name="Monesi N."/>
        </authorList>
    </citation>
    <scope>NUCLEOTIDE SEQUENCE</scope>
    <source>
        <strain evidence="1">HSMRA1968</strain>
        <tissue evidence="1">Whole embryos</tissue>
    </source>
</reference>
<comment type="caution">
    <text evidence="1">The sequence shown here is derived from an EMBL/GenBank/DDBJ whole genome shotgun (WGS) entry which is preliminary data.</text>
</comment>
<keyword evidence="2" id="KW-1185">Reference proteome</keyword>
<sequence>MCRVAYESLIRTVVLRQFHLLPQANFEKLAYTRETTGLQEIYYKPVRYNHRFLIKFRKLSDETVIAEV</sequence>
<proteinExistence type="predicted"/>
<dbReference type="AlphaFoldDB" id="A0A9Q0NAC0"/>
<accession>A0A9Q0NAC0</accession>
<protein>
    <submittedName>
        <fullName evidence="1">Uncharacterized protein</fullName>
    </submittedName>
</protein>
<gene>
    <name evidence="1" type="ORF">Bhyg_01817</name>
</gene>
<dbReference type="EMBL" id="WJQU01000001">
    <property type="protein sequence ID" value="KAJ6646604.1"/>
    <property type="molecule type" value="Genomic_DNA"/>
</dbReference>
<evidence type="ECO:0000313" key="2">
    <source>
        <dbReference type="Proteomes" id="UP001151699"/>
    </source>
</evidence>
<evidence type="ECO:0000313" key="1">
    <source>
        <dbReference type="EMBL" id="KAJ6646604.1"/>
    </source>
</evidence>
<organism evidence="1 2">
    <name type="scientific">Pseudolycoriella hygida</name>
    <dbReference type="NCBI Taxonomy" id="35572"/>
    <lineage>
        <taxon>Eukaryota</taxon>
        <taxon>Metazoa</taxon>
        <taxon>Ecdysozoa</taxon>
        <taxon>Arthropoda</taxon>
        <taxon>Hexapoda</taxon>
        <taxon>Insecta</taxon>
        <taxon>Pterygota</taxon>
        <taxon>Neoptera</taxon>
        <taxon>Endopterygota</taxon>
        <taxon>Diptera</taxon>
        <taxon>Nematocera</taxon>
        <taxon>Sciaroidea</taxon>
        <taxon>Sciaridae</taxon>
        <taxon>Pseudolycoriella</taxon>
    </lineage>
</organism>
<dbReference type="Proteomes" id="UP001151699">
    <property type="component" value="Chromosome A"/>
</dbReference>
<name>A0A9Q0NAC0_9DIPT</name>